<sequence length="335" mass="37533">MQVANLLRLVSLRPCRPSFSVAATAMDGDLDSCSLVLCGKSSVENDTAKRLKKENVLKLPDDTTKVSLFLDSEMKNLVRGDDSFNPSLFMNSLSTARFGRFLIWSPRLSSTHDVVSHNFSELPVGSVCVSDIQFKGREMEDGRIVPLIQYVVSLAVTEAVKHVCDNKGLPYIDVKIKWPNDLYLNGLKVGGILCTSTYRSSIFHVSVGVGLNVDNDQPTTCLNAVLKDISPASVLLKREEIIAAFFHKFEKFFDLFIDQGFKSLEELYYRTWLHSGQRVIVEDKIVDQVVQNVVTIQGLTSSGYLLAIGDDYQMYELHPDGNSFDFFKGLVRRKI</sequence>
<evidence type="ECO:0000313" key="4">
    <source>
        <dbReference type="EMBL" id="KAF2564655.1"/>
    </source>
</evidence>
<protein>
    <recommendedName>
        <fullName evidence="3">BPL/LPL catalytic domain-containing protein</fullName>
    </recommendedName>
</protein>
<feature type="domain" description="BPL/LPL catalytic" evidence="3">
    <location>
        <begin position="61"/>
        <end position="257"/>
    </location>
</feature>
<dbReference type="GO" id="GO:0005737">
    <property type="term" value="C:cytoplasm"/>
    <property type="evidence" value="ECO:0007669"/>
    <property type="project" value="TreeGrafter"/>
</dbReference>
<comment type="similarity">
    <text evidence="1">Belongs to the biotin--protein ligase family.</text>
</comment>
<dbReference type="EMBL" id="QGKY02001250">
    <property type="protein sequence ID" value="KAF2564655.1"/>
    <property type="molecule type" value="Genomic_DNA"/>
</dbReference>
<dbReference type="InterPro" id="IPR045864">
    <property type="entry name" value="aa-tRNA-synth_II/BPL/LPL"/>
</dbReference>
<evidence type="ECO:0000259" key="3">
    <source>
        <dbReference type="PROSITE" id="PS51733"/>
    </source>
</evidence>
<dbReference type="CDD" id="cd16442">
    <property type="entry name" value="BPL"/>
    <property type="match status" value="1"/>
</dbReference>
<dbReference type="InterPro" id="IPR003142">
    <property type="entry name" value="BPL_C"/>
</dbReference>
<dbReference type="PANTHER" id="PTHR12835:SF5">
    <property type="entry name" value="BIOTIN--PROTEIN LIGASE"/>
    <property type="match status" value="1"/>
</dbReference>
<evidence type="ECO:0000256" key="2">
    <source>
        <dbReference type="ARBA" id="ARBA00022598"/>
    </source>
</evidence>
<accession>A0A3N6SUI0</accession>
<dbReference type="Proteomes" id="UP000712281">
    <property type="component" value="Unassembled WGS sequence"/>
</dbReference>
<comment type="caution">
    <text evidence="4">The sequence shown here is derived from an EMBL/GenBank/DDBJ whole genome shotgun (WGS) entry which is preliminary data.</text>
</comment>
<name>A0A3N6SUI0_BRACR</name>
<dbReference type="SUPFAM" id="SSF55681">
    <property type="entry name" value="Class II aaRS and biotin synthetases"/>
    <property type="match status" value="1"/>
</dbReference>
<gene>
    <name evidence="5" type="ORF">F2Q68_00008537</name>
    <name evidence="4" type="ORF">F2Q70_00015593</name>
</gene>
<evidence type="ECO:0000256" key="1">
    <source>
        <dbReference type="ARBA" id="ARBA00009934"/>
    </source>
</evidence>
<reference evidence="4" key="1">
    <citation type="submission" date="2019-12" db="EMBL/GenBank/DDBJ databases">
        <title>Genome sequencing and annotation of Brassica cretica.</title>
        <authorList>
            <person name="Studholme D.J."/>
            <person name="Sarris P.F."/>
        </authorList>
    </citation>
    <scope>NUCLEOTIDE SEQUENCE</scope>
    <source>
        <strain evidence="5">PFS-001/15</strain>
        <strain evidence="4">PFS-102/07</strain>
        <tissue evidence="4">Leaf</tissue>
    </source>
</reference>
<dbReference type="InterPro" id="IPR004408">
    <property type="entry name" value="Biotin_CoA_COase_ligase"/>
</dbReference>
<dbReference type="PROSITE" id="PS51733">
    <property type="entry name" value="BPL_LPL_CATALYTIC"/>
    <property type="match status" value="1"/>
</dbReference>
<dbReference type="EMBL" id="QGKW02000717">
    <property type="protein sequence ID" value="KAF2596021.1"/>
    <property type="molecule type" value="Genomic_DNA"/>
</dbReference>
<keyword evidence="2" id="KW-0436">Ligase</keyword>
<dbReference type="Gene3D" id="3.30.930.10">
    <property type="entry name" value="Bira Bifunctional Protein, Domain 2"/>
    <property type="match status" value="1"/>
</dbReference>
<dbReference type="InterPro" id="IPR004143">
    <property type="entry name" value="BPL_LPL_catalytic"/>
</dbReference>
<dbReference type="Pfam" id="PF03099">
    <property type="entry name" value="BPL_LplA_LipB"/>
    <property type="match status" value="1"/>
</dbReference>
<dbReference type="PANTHER" id="PTHR12835">
    <property type="entry name" value="BIOTIN PROTEIN LIGASE"/>
    <property type="match status" value="1"/>
</dbReference>
<dbReference type="AlphaFoldDB" id="A0A3N6SUI0"/>
<dbReference type="GO" id="GO:0004077">
    <property type="term" value="F:biotin--[biotin carboxyl-carrier protein] ligase activity"/>
    <property type="evidence" value="ECO:0007669"/>
    <property type="project" value="InterPro"/>
</dbReference>
<organism evidence="4">
    <name type="scientific">Brassica cretica</name>
    <name type="common">Mustard</name>
    <dbReference type="NCBI Taxonomy" id="69181"/>
    <lineage>
        <taxon>Eukaryota</taxon>
        <taxon>Viridiplantae</taxon>
        <taxon>Streptophyta</taxon>
        <taxon>Embryophyta</taxon>
        <taxon>Tracheophyta</taxon>
        <taxon>Spermatophyta</taxon>
        <taxon>Magnoliopsida</taxon>
        <taxon>eudicotyledons</taxon>
        <taxon>Gunneridae</taxon>
        <taxon>Pentapetalae</taxon>
        <taxon>rosids</taxon>
        <taxon>malvids</taxon>
        <taxon>Brassicales</taxon>
        <taxon>Brassicaceae</taxon>
        <taxon>Brassiceae</taxon>
        <taxon>Brassica</taxon>
    </lineage>
</organism>
<proteinExistence type="inferred from homology"/>
<evidence type="ECO:0000313" key="5">
    <source>
        <dbReference type="EMBL" id="KAF2596021.1"/>
    </source>
</evidence>
<dbReference type="Pfam" id="PF02237">
    <property type="entry name" value="BPL_C"/>
    <property type="match status" value="1"/>
</dbReference>